<evidence type="ECO:0000313" key="1">
    <source>
        <dbReference type="EMBL" id="SET77817.1"/>
    </source>
</evidence>
<evidence type="ECO:0008006" key="3">
    <source>
        <dbReference type="Google" id="ProtNLM"/>
    </source>
</evidence>
<dbReference type="EMBL" id="FOHJ01000008">
    <property type="protein sequence ID" value="SET77817.1"/>
    <property type="molecule type" value="Genomic_DNA"/>
</dbReference>
<dbReference type="STRING" id="237682.SAMN05421676_10822"/>
<dbReference type="RefSeq" id="WP_093135971.1">
    <property type="nucleotide sequence ID" value="NZ_FOHJ01000008.1"/>
</dbReference>
<dbReference type="Gene3D" id="3.30.1380.20">
    <property type="entry name" value="Trafficking protein particle complex subunit 3"/>
    <property type="match status" value="1"/>
</dbReference>
<evidence type="ECO:0000313" key="2">
    <source>
        <dbReference type="Proteomes" id="UP000199095"/>
    </source>
</evidence>
<keyword evidence="2" id="KW-1185">Reference proteome</keyword>
<proteinExistence type="predicted"/>
<dbReference type="InterPro" id="IPR019642">
    <property type="entry name" value="DUF2507"/>
</dbReference>
<reference evidence="2" key="1">
    <citation type="submission" date="2016-10" db="EMBL/GenBank/DDBJ databases">
        <authorList>
            <person name="Varghese N."/>
            <person name="Submissions S."/>
        </authorList>
    </citation>
    <scope>NUCLEOTIDE SEQUENCE [LARGE SCALE GENOMIC DNA]</scope>
    <source>
        <strain evidence="2">CGMCC 1.3566</strain>
    </source>
</reference>
<sequence>MGKEKSLLQNENIKDIQIPSFGYELIRQLTLNTILGEDANFVHYYLGKNLARQYPLKQIEDLQLFFHDAGFGHLDLIKQKRKKLEFELRGPLIEERFSYQEPVSYRLEAGFIAQQLSYILNDDIECMDEENKRQKTITFYAVERI</sequence>
<protein>
    <recommendedName>
        <fullName evidence="3">DUF2507 domain-containing protein</fullName>
    </recommendedName>
</protein>
<name>A0A1I0H2K8_9BACI</name>
<organism evidence="1 2">
    <name type="scientific">Salinibacillus kushneri</name>
    <dbReference type="NCBI Taxonomy" id="237682"/>
    <lineage>
        <taxon>Bacteria</taxon>
        <taxon>Bacillati</taxon>
        <taxon>Bacillota</taxon>
        <taxon>Bacilli</taxon>
        <taxon>Bacillales</taxon>
        <taxon>Bacillaceae</taxon>
        <taxon>Salinibacillus</taxon>
    </lineage>
</organism>
<dbReference type="AlphaFoldDB" id="A0A1I0H2K8"/>
<accession>A0A1I0H2K8</accession>
<gene>
    <name evidence="1" type="ORF">SAMN05421676_10822</name>
</gene>
<dbReference type="OrthoDB" id="2965348at2"/>
<dbReference type="Proteomes" id="UP000199095">
    <property type="component" value="Unassembled WGS sequence"/>
</dbReference>
<dbReference type="Pfam" id="PF10702">
    <property type="entry name" value="DUF2507"/>
    <property type="match status" value="1"/>
</dbReference>
<dbReference type="SUPFAM" id="SSF111126">
    <property type="entry name" value="Ligand-binding domain in the NO signalling and Golgi transport"/>
    <property type="match status" value="1"/>
</dbReference>
<dbReference type="InterPro" id="IPR024096">
    <property type="entry name" value="NO_sig/Golgi_transp_ligand-bd"/>
</dbReference>